<reference evidence="1 2" key="1">
    <citation type="submission" date="2014-09" db="EMBL/GenBank/DDBJ databases">
        <title>Vibrio maritimus JCM 19235. (C45) whole genome shotgun sequence.</title>
        <authorList>
            <person name="Sawabe T."/>
            <person name="Meirelles P."/>
            <person name="Nakanishi M."/>
            <person name="Sayaka M."/>
            <person name="Hattori M."/>
            <person name="Ohkuma M."/>
        </authorList>
    </citation>
    <scope>NUCLEOTIDE SEQUENCE [LARGE SCALE GENOMIC DNA]</scope>
    <source>
        <strain evidence="2">JCM19235</strain>
    </source>
</reference>
<name>A0A090S261_9VIBR</name>
<organism evidence="1 2">
    <name type="scientific">Vibrio maritimus</name>
    <dbReference type="NCBI Taxonomy" id="990268"/>
    <lineage>
        <taxon>Bacteria</taxon>
        <taxon>Pseudomonadati</taxon>
        <taxon>Pseudomonadota</taxon>
        <taxon>Gammaproteobacteria</taxon>
        <taxon>Vibrionales</taxon>
        <taxon>Vibrionaceae</taxon>
        <taxon>Vibrio</taxon>
    </lineage>
</organism>
<dbReference type="Proteomes" id="UP000029228">
    <property type="component" value="Unassembled WGS sequence"/>
</dbReference>
<dbReference type="EMBL" id="BBMR01000007">
    <property type="protein sequence ID" value="GAL20883.1"/>
    <property type="molecule type" value="Genomic_DNA"/>
</dbReference>
<proteinExistence type="predicted"/>
<gene>
    <name evidence="1" type="ORF">JCM19235_158</name>
</gene>
<sequence length="47" mass="5352">MSIYTLFIDTETKTLSLSYNASFPCQGEEHTLTKTHIEVTEVERTDA</sequence>
<protein>
    <submittedName>
        <fullName evidence="1">Uncharacterized protein</fullName>
    </submittedName>
</protein>
<evidence type="ECO:0000313" key="1">
    <source>
        <dbReference type="EMBL" id="GAL20883.1"/>
    </source>
</evidence>
<evidence type="ECO:0000313" key="2">
    <source>
        <dbReference type="Proteomes" id="UP000029228"/>
    </source>
</evidence>
<comment type="caution">
    <text evidence="1">The sequence shown here is derived from an EMBL/GenBank/DDBJ whole genome shotgun (WGS) entry which is preliminary data.</text>
</comment>
<dbReference type="STRING" id="990268.JCM19235_158"/>
<dbReference type="AlphaFoldDB" id="A0A090S261"/>
<keyword evidence="2" id="KW-1185">Reference proteome</keyword>
<accession>A0A090S261</accession>